<name>A0A0K9YUY7_9BACL</name>
<evidence type="ECO:0000256" key="4">
    <source>
        <dbReference type="ARBA" id="ARBA00048505"/>
    </source>
</evidence>
<dbReference type="EMBL" id="LGIQ01000009">
    <property type="protein sequence ID" value="KNB72000.1"/>
    <property type="molecule type" value="Genomic_DNA"/>
</dbReference>
<dbReference type="Proteomes" id="UP000036834">
    <property type="component" value="Unassembled WGS sequence"/>
</dbReference>
<dbReference type="PATRIC" id="fig|54915.3.peg.2513"/>
<protein>
    <submittedName>
        <fullName evidence="6">Beta-lactamase</fullName>
    </submittedName>
</protein>
<dbReference type="AlphaFoldDB" id="A0A0K9YUY7"/>
<dbReference type="InterPro" id="IPR036866">
    <property type="entry name" value="RibonucZ/Hydroxyglut_hydro"/>
</dbReference>
<gene>
    <name evidence="6" type="ORF">ADS79_17225</name>
</gene>
<dbReference type="SMART" id="SM00849">
    <property type="entry name" value="Lactamase_B"/>
    <property type="match status" value="1"/>
</dbReference>
<reference evidence="7" key="1">
    <citation type="submission" date="2015-07" db="EMBL/GenBank/DDBJ databases">
        <title>Genome sequencing project for genomic taxonomy and phylogenomics of Bacillus-like bacteria.</title>
        <authorList>
            <person name="Liu B."/>
            <person name="Wang J."/>
            <person name="Zhu Y."/>
            <person name="Liu G."/>
            <person name="Chen Q."/>
            <person name="Chen Z."/>
            <person name="Lan J."/>
            <person name="Che J."/>
            <person name="Ge C."/>
            <person name="Shi H."/>
            <person name="Pan Z."/>
            <person name="Liu X."/>
        </authorList>
    </citation>
    <scope>NUCLEOTIDE SEQUENCE [LARGE SCALE GENOMIC DNA]</scope>
    <source>
        <strain evidence="7">DSM 9887</strain>
    </source>
</reference>
<dbReference type="CDD" id="cd07716">
    <property type="entry name" value="RNaseZ_short-form-like_MBL-fold"/>
    <property type="match status" value="1"/>
</dbReference>
<dbReference type="GO" id="GO:0042781">
    <property type="term" value="F:3'-tRNA processing endoribonuclease activity"/>
    <property type="evidence" value="ECO:0007669"/>
    <property type="project" value="TreeGrafter"/>
</dbReference>
<evidence type="ECO:0000256" key="1">
    <source>
        <dbReference type="ARBA" id="ARBA00022833"/>
    </source>
</evidence>
<dbReference type="OrthoDB" id="9794898at2"/>
<evidence type="ECO:0000313" key="6">
    <source>
        <dbReference type="EMBL" id="KNB72000.1"/>
    </source>
</evidence>
<dbReference type="PANTHER" id="PTHR46018">
    <property type="entry name" value="ZINC PHOSPHODIESTERASE ELAC PROTEIN 1"/>
    <property type="match status" value="1"/>
</dbReference>
<proteinExistence type="predicted"/>
<keyword evidence="1" id="KW-0862">Zinc</keyword>
<dbReference type="Gene3D" id="3.60.15.10">
    <property type="entry name" value="Ribonuclease Z/Hydroxyacylglutathione hydrolase-like"/>
    <property type="match status" value="1"/>
</dbReference>
<dbReference type="InterPro" id="IPR001279">
    <property type="entry name" value="Metallo-B-lactamas"/>
</dbReference>
<evidence type="ECO:0000256" key="2">
    <source>
        <dbReference type="ARBA" id="ARBA00034221"/>
    </source>
</evidence>
<evidence type="ECO:0000313" key="7">
    <source>
        <dbReference type="Proteomes" id="UP000036834"/>
    </source>
</evidence>
<comment type="catalytic activity">
    <reaction evidence="4">
        <text>3',5'-cyclic UMP + H2O = UMP + H(+)</text>
        <dbReference type="Rhea" id="RHEA:70575"/>
        <dbReference type="ChEBI" id="CHEBI:15377"/>
        <dbReference type="ChEBI" id="CHEBI:15378"/>
        <dbReference type="ChEBI" id="CHEBI:57865"/>
        <dbReference type="ChEBI" id="CHEBI:184387"/>
    </reaction>
    <physiologicalReaction direction="left-to-right" evidence="4">
        <dbReference type="Rhea" id="RHEA:70576"/>
    </physiologicalReaction>
</comment>
<organism evidence="6 7">
    <name type="scientific">Brevibacillus reuszeri</name>
    <dbReference type="NCBI Taxonomy" id="54915"/>
    <lineage>
        <taxon>Bacteria</taxon>
        <taxon>Bacillati</taxon>
        <taxon>Bacillota</taxon>
        <taxon>Bacilli</taxon>
        <taxon>Bacillales</taxon>
        <taxon>Paenibacillaceae</taxon>
        <taxon>Brevibacillus</taxon>
    </lineage>
</organism>
<evidence type="ECO:0000256" key="3">
    <source>
        <dbReference type="ARBA" id="ARBA00034301"/>
    </source>
</evidence>
<sequence>MNITVIGCWGAYPEKNEATSGYLVEYNGSKILLDCGSGVLSRLQNHCSLEELDAVVITHTHADHIADVYSLEFAILILMQIGKRKKPLDVYVYGSEPDDLPFCFPQYVHVHSINISEPLIIGTVKLEFSENLHDVPSCAVRLTSEDGKTLVYSGDTGYCQSLIELARHADVLLIESSFYEWQKGLMDGHLTAGEAGAIAALANVKQLLLTHFPHYGELTQLVEEATQHYGGPIHLASGDMKLSI</sequence>
<dbReference type="SUPFAM" id="SSF56281">
    <property type="entry name" value="Metallo-hydrolase/oxidoreductase"/>
    <property type="match status" value="1"/>
</dbReference>
<dbReference type="PANTHER" id="PTHR46018:SF4">
    <property type="entry name" value="METALLO-HYDROLASE YHFI-RELATED"/>
    <property type="match status" value="1"/>
</dbReference>
<dbReference type="STRING" id="54915.ADS79_17225"/>
<evidence type="ECO:0000259" key="5">
    <source>
        <dbReference type="SMART" id="SM00849"/>
    </source>
</evidence>
<dbReference type="Pfam" id="PF12706">
    <property type="entry name" value="Lactamase_B_2"/>
    <property type="match status" value="1"/>
</dbReference>
<accession>A0A0K9YUY7</accession>
<comment type="catalytic activity">
    <reaction evidence="2">
        <text>3',5'-cyclic CMP + H2O = CMP + H(+)</text>
        <dbReference type="Rhea" id="RHEA:72675"/>
        <dbReference type="ChEBI" id="CHEBI:15377"/>
        <dbReference type="ChEBI" id="CHEBI:15378"/>
        <dbReference type="ChEBI" id="CHEBI:58003"/>
        <dbReference type="ChEBI" id="CHEBI:60377"/>
    </reaction>
    <physiologicalReaction direction="left-to-right" evidence="2">
        <dbReference type="Rhea" id="RHEA:72676"/>
    </physiologicalReaction>
</comment>
<comment type="caution">
    <text evidence="6">The sequence shown here is derived from an EMBL/GenBank/DDBJ whole genome shotgun (WGS) entry which is preliminary data.</text>
</comment>
<comment type="function">
    <text evidence="3">Counteracts the endogenous Pycsar antiviral defense system. Phosphodiesterase that enables metal-dependent hydrolysis of host cyclic nucleotide Pycsar defense signals such as cCMP and cUMP.</text>
</comment>
<feature type="domain" description="Metallo-beta-lactamase" evidence="5">
    <location>
        <begin position="18"/>
        <end position="214"/>
    </location>
</feature>